<dbReference type="Gene3D" id="3.40.50.300">
    <property type="entry name" value="P-loop containing nucleotide triphosphate hydrolases"/>
    <property type="match status" value="3"/>
</dbReference>
<evidence type="ECO:0000256" key="3">
    <source>
        <dbReference type="ARBA" id="ARBA00022840"/>
    </source>
</evidence>
<dbReference type="InterPro" id="IPR023837">
    <property type="entry name" value="EccCb-like_Actinobacteria"/>
</dbReference>
<keyword evidence="1" id="KW-0677">Repeat</keyword>
<feature type="binding site" evidence="4">
    <location>
        <begin position="680"/>
        <end position="687"/>
    </location>
    <ligand>
        <name>ATP</name>
        <dbReference type="ChEBI" id="CHEBI:30616"/>
    </ligand>
</feature>
<dbReference type="PROSITE" id="PS50901">
    <property type="entry name" value="FTSK"/>
    <property type="match status" value="3"/>
</dbReference>
<feature type="domain" description="FtsK" evidence="5">
    <location>
        <begin position="45"/>
        <end position="243"/>
    </location>
</feature>
<dbReference type="NCBIfam" id="TIGR03925">
    <property type="entry name" value="T7SS_EccC_b"/>
    <property type="match status" value="1"/>
</dbReference>
<feature type="domain" description="FtsK" evidence="5">
    <location>
        <begin position="357"/>
        <end position="557"/>
    </location>
</feature>
<dbReference type="InterPro" id="IPR002543">
    <property type="entry name" value="FtsK_dom"/>
</dbReference>
<accession>A0ABW6SFU7</accession>
<dbReference type="EMBL" id="JBIAQY010000040">
    <property type="protein sequence ID" value="MFF3575162.1"/>
    <property type="molecule type" value="Genomic_DNA"/>
</dbReference>
<sequence length="881" mass="96689">MSEFAWGGVDFAALYGLPERDLSAARGLHRTGGFLRIPIGIGSTGNPVALQIPTASEIGANGIVVGRSGSGKSELLRTAVVGAAVSYPPEDISFFIVDFRGDGVFDEVADLPHVSGMVSGVVQDLSLADRIESTLIGELTRRQELYTAAGNFANTTEYQRARQAGADLEPLPKLVVVIDALDELLSRRPQFAEAVVAVSRAGRSHGLTLLASAQQLAENTFRGVDNHFTYRIVLGNLSADESQRVLGTDEAHMLPDVPGHAYLRDGHLEPTRFTAAHPTRIRRPHDISSNDADDRTQLEIIVSQMHSHDQPTRTIWLPPLDEAPTLDQLMPAPITHRPVSTLRVPIGIVDRPNLQRRDPLIVDLSGAQGNIGICGVHLSGKSTALQSLIMALALTHTAEQVQFYCFDINRQLAVLEQLPHVGSVARLEDKGMLRRTLNQLTALMQYRERYFRETDIESMDQFRRLRAMDSVDNPAASAAIRDDPFGDVFLVIDTLRYLWDIGEVGFYRQIAHLVARGPAYGVHVIVALKYWSDAHSGLDEAFGTRLELHQPELRYFSSDSEIAQQVSPRNRPGCGSTSEGHDIRMALPRLNGNTHPETLDNATALAVAKIRADTPGRPAPAIYPLPELLDRDEVLRRSGNWPSGVESRESCLRFPIGIDETHHAPVYLDFGASPHLIIIGEPGCGKTTVLRSIIAAICASNTVDQARFVLVDYRATGLVDSIPREFLAGYGPDVQTAEHLFGDLAQYLDRRMPRPQESTRRAPERWWSGPDIFVVIDDHELASTRDGNPAHRLTAALPYARQVGFHLIIARSSIGAARGMYDGPPLAQLRELGTTALLMSGDRSEGELIGRIRPEELPPGRGILLTRSGQEYIQTAWTPPT</sequence>
<protein>
    <submittedName>
        <fullName evidence="6">Type VII secretion protein EccCb</fullName>
    </submittedName>
</protein>
<keyword evidence="3 4" id="KW-0067">ATP-binding</keyword>
<dbReference type="SUPFAM" id="SSF52540">
    <property type="entry name" value="P-loop containing nucleoside triphosphate hydrolases"/>
    <property type="match status" value="3"/>
</dbReference>
<evidence type="ECO:0000259" key="5">
    <source>
        <dbReference type="PROSITE" id="PS50901"/>
    </source>
</evidence>
<evidence type="ECO:0000256" key="1">
    <source>
        <dbReference type="ARBA" id="ARBA00022737"/>
    </source>
</evidence>
<dbReference type="InterPro" id="IPR027417">
    <property type="entry name" value="P-loop_NTPase"/>
</dbReference>
<dbReference type="RefSeq" id="WP_387407118.1">
    <property type="nucleotide sequence ID" value="NZ_JBIAQY010000040.1"/>
</dbReference>
<keyword evidence="2 4" id="KW-0547">Nucleotide-binding</keyword>
<evidence type="ECO:0000256" key="2">
    <source>
        <dbReference type="ARBA" id="ARBA00022741"/>
    </source>
</evidence>
<evidence type="ECO:0000313" key="7">
    <source>
        <dbReference type="Proteomes" id="UP001601992"/>
    </source>
</evidence>
<feature type="binding site" evidence="4">
    <location>
        <begin position="66"/>
        <end position="73"/>
    </location>
    <ligand>
        <name>ATP</name>
        <dbReference type="ChEBI" id="CHEBI:30616"/>
    </ligand>
</feature>
<comment type="caution">
    <text evidence="6">The sequence shown here is derived from an EMBL/GenBank/DDBJ whole genome shotgun (WGS) entry which is preliminary data.</text>
</comment>
<reference evidence="6 7" key="1">
    <citation type="submission" date="2024-10" db="EMBL/GenBank/DDBJ databases">
        <title>The Natural Products Discovery Center: Release of the First 8490 Sequenced Strains for Exploring Actinobacteria Biosynthetic Diversity.</title>
        <authorList>
            <person name="Kalkreuter E."/>
            <person name="Kautsar S.A."/>
            <person name="Yang D."/>
            <person name="Bader C.D."/>
            <person name="Teijaro C.N."/>
            <person name="Fluegel L."/>
            <person name="Davis C.M."/>
            <person name="Simpson J.R."/>
            <person name="Lauterbach L."/>
            <person name="Steele A.D."/>
            <person name="Gui C."/>
            <person name="Meng S."/>
            <person name="Li G."/>
            <person name="Viehrig K."/>
            <person name="Ye F."/>
            <person name="Su P."/>
            <person name="Kiefer A.F."/>
            <person name="Nichols A."/>
            <person name="Cepeda A.J."/>
            <person name="Yan W."/>
            <person name="Fan B."/>
            <person name="Jiang Y."/>
            <person name="Adhikari A."/>
            <person name="Zheng C.-J."/>
            <person name="Schuster L."/>
            <person name="Cowan T.M."/>
            <person name="Smanski M.J."/>
            <person name="Chevrette M.G."/>
            <person name="De Carvalho L.P.S."/>
            <person name="Shen B."/>
        </authorList>
    </citation>
    <scope>NUCLEOTIDE SEQUENCE [LARGE SCALE GENOMIC DNA]</scope>
    <source>
        <strain evidence="6 7">NPDC002593</strain>
    </source>
</reference>
<organism evidence="6 7">
    <name type="scientific">Nocardia jiangxiensis</name>
    <dbReference type="NCBI Taxonomy" id="282685"/>
    <lineage>
        <taxon>Bacteria</taxon>
        <taxon>Bacillati</taxon>
        <taxon>Actinomycetota</taxon>
        <taxon>Actinomycetes</taxon>
        <taxon>Mycobacteriales</taxon>
        <taxon>Nocardiaceae</taxon>
        <taxon>Nocardia</taxon>
    </lineage>
</organism>
<dbReference type="Pfam" id="PF01580">
    <property type="entry name" value="FtsK_SpoIIIE"/>
    <property type="match status" value="3"/>
</dbReference>
<evidence type="ECO:0000256" key="4">
    <source>
        <dbReference type="PROSITE-ProRule" id="PRU00289"/>
    </source>
</evidence>
<dbReference type="PANTHER" id="PTHR22683">
    <property type="entry name" value="SPORULATION PROTEIN RELATED"/>
    <property type="match status" value="1"/>
</dbReference>
<feature type="domain" description="FtsK" evidence="5">
    <location>
        <begin position="663"/>
        <end position="847"/>
    </location>
</feature>
<name>A0ABW6SFU7_9NOCA</name>
<dbReference type="InterPro" id="IPR003593">
    <property type="entry name" value="AAA+_ATPase"/>
</dbReference>
<keyword evidence="7" id="KW-1185">Reference proteome</keyword>
<dbReference type="PANTHER" id="PTHR22683:SF1">
    <property type="entry name" value="TYPE VII SECRETION SYSTEM PROTEIN ESSC"/>
    <property type="match status" value="1"/>
</dbReference>
<dbReference type="Proteomes" id="UP001601992">
    <property type="component" value="Unassembled WGS sequence"/>
</dbReference>
<evidence type="ECO:0000313" key="6">
    <source>
        <dbReference type="EMBL" id="MFF3575162.1"/>
    </source>
</evidence>
<dbReference type="InterPro" id="IPR050206">
    <property type="entry name" value="FtsK/SpoIIIE/SftA"/>
</dbReference>
<gene>
    <name evidence="6" type="primary">eccCb</name>
    <name evidence="6" type="ORF">ACFYXQ_46270</name>
</gene>
<dbReference type="SMART" id="SM00382">
    <property type="entry name" value="AAA"/>
    <property type="match status" value="2"/>
</dbReference>
<feature type="binding site" evidence="4">
    <location>
        <begin position="375"/>
        <end position="382"/>
    </location>
    <ligand>
        <name>ATP</name>
        <dbReference type="ChEBI" id="CHEBI:30616"/>
    </ligand>
</feature>
<proteinExistence type="predicted"/>